<dbReference type="OrthoDB" id="4126315at2759"/>
<sequence length="116" mass="13639">MTYTGPSLSLHVKITMAPENAKAFLEALNPVYDAVVAEPENTFFEVYQSAEEPGVFKFVENWNATREWMVNVQLKKDYYKPYLEATKPMFIKPREIEMWDRMDGNEWVAITKDFYP</sequence>
<dbReference type="AlphaFoldDB" id="A0A6A6EBX2"/>
<keyword evidence="3" id="KW-1185">Reference proteome</keyword>
<evidence type="ECO:0000313" key="3">
    <source>
        <dbReference type="Proteomes" id="UP000800200"/>
    </source>
</evidence>
<dbReference type="Gene3D" id="3.30.70.100">
    <property type="match status" value="1"/>
</dbReference>
<feature type="domain" description="ABM" evidence="1">
    <location>
        <begin position="10"/>
        <end position="63"/>
    </location>
</feature>
<accession>A0A6A6EBX2</accession>
<dbReference type="EMBL" id="ML994621">
    <property type="protein sequence ID" value="KAF2189254.1"/>
    <property type="molecule type" value="Genomic_DNA"/>
</dbReference>
<dbReference type="Pfam" id="PF03992">
    <property type="entry name" value="ABM"/>
    <property type="match status" value="1"/>
</dbReference>
<protein>
    <recommendedName>
        <fullName evidence="1">ABM domain-containing protein</fullName>
    </recommendedName>
</protein>
<gene>
    <name evidence="2" type="ORF">K469DRAFT_683683</name>
</gene>
<dbReference type="InterPro" id="IPR011008">
    <property type="entry name" value="Dimeric_a/b-barrel"/>
</dbReference>
<dbReference type="Proteomes" id="UP000800200">
    <property type="component" value="Unassembled WGS sequence"/>
</dbReference>
<proteinExistence type="predicted"/>
<reference evidence="2" key="1">
    <citation type="journal article" date="2020" name="Stud. Mycol.">
        <title>101 Dothideomycetes genomes: a test case for predicting lifestyles and emergence of pathogens.</title>
        <authorList>
            <person name="Haridas S."/>
            <person name="Albert R."/>
            <person name="Binder M."/>
            <person name="Bloem J."/>
            <person name="Labutti K."/>
            <person name="Salamov A."/>
            <person name="Andreopoulos B."/>
            <person name="Baker S."/>
            <person name="Barry K."/>
            <person name="Bills G."/>
            <person name="Bluhm B."/>
            <person name="Cannon C."/>
            <person name="Castanera R."/>
            <person name="Culley D."/>
            <person name="Daum C."/>
            <person name="Ezra D."/>
            <person name="Gonzalez J."/>
            <person name="Henrissat B."/>
            <person name="Kuo A."/>
            <person name="Liang C."/>
            <person name="Lipzen A."/>
            <person name="Lutzoni F."/>
            <person name="Magnuson J."/>
            <person name="Mondo S."/>
            <person name="Nolan M."/>
            <person name="Ohm R."/>
            <person name="Pangilinan J."/>
            <person name="Park H.-J."/>
            <person name="Ramirez L."/>
            <person name="Alfaro M."/>
            <person name="Sun H."/>
            <person name="Tritt A."/>
            <person name="Yoshinaga Y."/>
            <person name="Zwiers L.-H."/>
            <person name="Turgeon B."/>
            <person name="Goodwin S."/>
            <person name="Spatafora J."/>
            <person name="Crous P."/>
            <person name="Grigoriev I."/>
        </authorList>
    </citation>
    <scope>NUCLEOTIDE SEQUENCE</scope>
    <source>
        <strain evidence="2">CBS 207.26</strain>
    </source>
</reference>
<evidence type="ECO:0000313" key="2">
    <source>
        <dbReference type="EMBL" id="KAF2189254.1"/>
    </source>
</evidence>
<dbReference type="SUPFAM" id="SSF54909">
    <property type="entry name" value="Dimeric alpha+beta barrel"/>
    <property type="match status" value="1"/>
</dbReference>
<dbReference type="InterPro" id="IPR007138">
    <property type="entry name" value="ABM_dom"/>
</dbReference>
<name>A0A6A6EBX2_9PEZI</name>
<organism evidence="2 3">
    <name type="scientific">Zopfia rhizophila CBS 207.26</name>
    <dbReference type="NCBI Taxonomy" id="1314779"/>
    <lineage>
        <taxon>Eukaryota</taxon>
        <taxon>Fungi</taxon>
        <taxon>Dikarya</taxon>
        <taxon>Ascomycota</taxon>
        <taxon>Pezizomycotina</taxon>
        <taxon>Dothideomycetes</taxon>
        <taxon>Dothideomycetes incertae sedis</taxon>
        <taxon>Zopfiaceae</taxon>
        <taxon>Zopfia</taxon>
    </lineage>
</organism>
<evidence type="ECO:0000259" key="1">
    <source>
        <dbReference type="Pfam" id="PF03992"/>
    </source>
</evidence>